<keyword evidence="5" id="KW-1185">Reference proteome</keyword>
<evidence type="ECO:0000313" key="4">
    <source>
        <dbReference type="EMBL" id="AXT46966.1"/>
    </source>
</evidence>
<feature type="chain" id="PRO_5042129545" evidence="2">
    <location>
        <begin position="19"/>
        <end position="355"/>
    </location>
</feature>
<dbReference type="InterPro" id="IPR023346">
    <property type="entry name" value="Lysozyme-like_dom_sf"/>
</dbReference>
<reference evidence="4 5" key="1">
    <citation type="submission" date="2018-08" db="EMBL/GenBank/DDBJ databases">
        <title>Complete genome sequence of JP2-74.</title>
        <authorList>
            <person name="Wu L."/>
        </authorList>
    </citation>
    <scope>NUCLEOTIDE SEQUENCE [LARGE SCALE GENOMIC DNA]</scope>
    <source>
        <strain evidence="4 5">JP2-74</strain>
    </source>
</reference>
<feature type="signal peptide" evidence="2">
    <location>
        <begin position="1"/>
        <end position="18"/>
    </location>
</feature>
<evidence type="ECO:0000256" key="1">
    <source>
        <dbReference type="ARBA" id="ARBA00022801"/>
    </source>
</evidence>
<proteinExistence type="predicted"/>
<dbReference type="KEGG" id="crz:D1345_12490"/>
<dbReference type="GO" id="GO:0030246">
    <property type="term" value="F:carbohydrate binding"/>
    <property type="evidence" value="ECO:0007669"/>
    <property type="project" value="InterPro"/>
</dbReference>
<sequence length="355" mass="37593">MLALAGAGWLACAGASWAQASPAGSAPRLAARLAVCAAPWKAATPYPAGSVASHHGVNFTAVYWTQGNTPDASSGAAEIGQPWTAGARCTPASRNKAANPDANFSPSTLKFLKANTGLDGEQWNNIMKLVNKPEQDSLDWPKFYGYCEDIDDERGFTIGIFGATTGGPRDQGPDGPTLFKEFDAASGAGNPSIAGGLARAGVRGGMQGPVLKISDSEKVFCGKIAALQNNAAWREAMWQTFYKVYIQYSVRQARQRGFGSALTIGSFVDTALNQGASGGGDTLQGLLSRSGDGDEKTFMTRFHAERSKVVDTNEYNQPPNGKNRVKQWSGLLSQGETDLKDADAAVLKATNWKMK</sequence>
<evidence type="ECO:0000313" key="5">
    <source>
        <dbReference type="Proteomes" id="UP000259465"/>
    </source>
</evidence>
<dbReference type="Gene3D" id="3.30.386.10">
    <property type="entry name" value="Chitosanase, subunit A, domain 2"/>
    <property type="match status" value="1"/>
</dbReference>
<keyword evidence="2" id="KW-0732">Signal</keyword>
<dbReference type="SUPFAM" id="SSF51055">
    <property type="entry name" value="Carbohydrate binding domain"/>
    <property type="match status" value="1"/>
</dbReference>
<dbReference type="GO" id="GO:0016977">
    <property type="term" value="F:chitosanase activity"/>
    <property type="evidence" value="ECO:0007669"/>
    <property type="project" value="InterPro"/>
</dbReference>
<dbReference type="Proteomes" id="UP000259465">
    <property type="component" value="Chromosome"/>
</dbReference>
<feature type="domain" description="Chitin-binding type-3" evidence="3">
    <location>
        <begin position="37"/>
        <end position="86"/>
    </location>
</feature>
<accession>A0AAD0RTU9</accession>
<dbReference type="GO" id="GO:0005576">
    <property type="term" value="C:extracellular region"/>
    <property type="evidence" value="ECO:0007669"/>
    <property type="project" value="InterPro"/>
</dbReference>
<dbReference type="SMART" id="SM00495">
    <property type="entry name" value="ChtBD3"/>
    <property type="match status" value="1"/>
</dbReference>
<dbReference type="CDD" id="cd12215">
    <property type="entry name" value="ChiC_BD"/>
    <property type="match status" value="1"/>
</dbReference>
<dbReference type="Gene3D" id="1.20.141.10">
    <property type="entry name" value="Chitosanase, subunit A, domain 1"/>
    <property type="match status" value="1"/>
</dbReference>
<dbReference type="SUPFAM" id="SSF53955">
    <property type="entry name" value="Lysozyme-like"/>
    <property type="match status" value="1"/>
</dbReference>
<dbReference type="InterPro" id="IPR036573">
    <property type="entry name" value="CBM_sf_5/12"/>
</dbReference>
<dbReference type="Pfam" id="PF01374">
    <property type="entry name" value="Glyco_hydro_46"/>
    <property type="match status" value="2"/>
</dbReference>
<evidence type="ECO:0000259" key="3">
    <source>
        <dbReference type="SMART" id="SM00495"/>
    </source>
</evidence>
<dbReference type="InterPro" id="IPR000400">
    <property type="entry name" value="Glyco_hydro_46"/>
</dbReference>
<dbReference type="InterPro" id="IPR023099">
    <property type="entry name" value="Glyco_hydro_46_N"/>
</dbReference>
<evidence type="ECO:0000256" key="2">
    <source>
        <dbReference type="SAM" id="SignalP"/>
    </source>
</evidence>
<organism evidence="4 5">
    <name type="scientific">Chromobacterium rhizoryzae</name>
    <dbReference type="NCBI Taxonomy" id="1778675"/>
    <lineage>
        <taxon>Bacteria</taxon>
        <taxon>Pseudomonadati</taxon>
        <taxon>Pseudomonadota</taxon>
        <taxon>Betaproteobacteria</taxon>
        <taxon>Neisseriales</taxon>
        <taxon>Chromobacteriaceae</taxon>
        <taxon>Chromobacterium</taxon>
    </lineage>
</organism>
<gene>
    <name evidence="4" type="ORF">D1345_12490</name>
</gene>
<dbReference type="InterPro" id="IPR003610">
    <property type="entry name" value="CBM5/12"/>
</dbReference>
<dbReference type="PROSITE" id="PS60000">
    <property type="entry name" value="CHITOSANASE_46_80"/>
    <property type="match status" value="1"/>
</dbReference>
<dbReference type="GO" id="GO:0005975">
    <property type="term" value="P:carbohydrate metabolic process"/>
    <property type="evidence" value="ECO:0007669"/>
    <property type="project" value="InterPro"/>
</dbReference>
<dbReference type="EMBL" id="CP031968">
    <property type="protein sequence ID" value="AXT46966.1"/>
    <property type="molecule type" value="Genomic_DNA"/>
</dbReference>
<protein>
    <submittedName>
        <fullName evidence="4">Chemotaxis protein</fullName>
    </submittedName>
</protein>
<dbReference type="Gene3D" id="2.10.10.20">
    <property type="entry name" value="Carbohydrate-binding module superfamily 5/12"/>
    <property type="match status" value="1"/>
</dbReference>
<dbReference type="AlphaFoldDB" id="A0AAD0RTU9"/>
<name>A0AAD0RTU9_9NEIS</name>
<keyword evidence="1" id="KW-0378">Hydrolase</keyword>